<protein>
    <recommendedName>
        <fullName evidence="3">UvrD-like helicase C-terminal domain-containing protein</fullName>
    </recommendedName>
</protein>
<accession>A0AA39J7F9</accession>
<gene>
    <name evidence="1" type="ORF">EV420DRAFT_1253725</name>
</gene>
<dbReference type="Proteomes" id="UP001175211">
    <property type="component" value="Unassembled WGS sequence"/>
</dbReference>
<feature type="non-terminal residue" evidence="1">
    <location>
        <position position="1"/>
    </location>
</feature>
<dbReference type="EMBL" id="JAUEPS010000121">
    <property type="protein sequence ID" value="KAK0436845.1"/>
    <property type="molecule type" value="Genomic_DNA"/>
</dbReference>
<organism evidence="1 2">
    <name type="scientific">Armillaria tabescens</name>
    <name type="common">Ringless honey mushroom</name>
    <name type="synonym">Agaricus tabescens</name>
    <dbReference type="NCBI Taxonomy" id="1929756"/>
    <lineage>
        <taxon>Eukaryota</taxon>
        <taxon>Fungi</taxon>
        <taxon>Dikarya</taxon>
        <taxon>Basidiomycota</taxon>
        <taxon>Agaricomycotina</taxon>
        <taxon>Agaricomycetes</taxon>
        <taxon>Agaricomycetidae</taxon>
        <taxon>Agaricales</taxon>
        <taxon>Marasmiineae</taxon>
        <taxon>Physalacriaceae</taxon>
        <taxon>Desarmillaria</taxon>
    </lineage>
</organism>
<dbReference type="InterPro" id="IPR027417">
    <property type="entry name" value="P-loop_NTPase"/>
</dbReference>
<feature type="non-terminal residue" evidence="1">
    <location>
        <position position="73"/>
    </location>
</feature>
<dbReference type="SUPFAM" id="SSF52540">
    <property type="entry name" value="P-loop containing nucleoside triphosphate hydrolases"/>
    <property type="match status" value="1"/>
</dbReference>
<reference evidence="1" key="1">
    <citation type="submission" date="2023-06" db="EMBL/GenBank/DDBJ databases">
        <authorList>
            <consortium name="Lawrence Berkeley National Laboratory"/>
            <person name="Ahrendt S."/>
            <person name="Sahu N."/>
            <person name="Indic B."/>
            <person name="Wong-Bajracharya J."/>
            <person name="Merenyi Z."/>
            <person name="Ke H.-M."/>
            <person name="Monk M."/>
            <person name="Kocsube S."/>
            <person name="Drula E."/>
            <person name="Lipzen A."/>
            <person name="Balint B."/>
            <person name="Henrissat B."/>
            <person name="Andreopoulos B."/>
            <person name="Martin F.M."/>
            <person name="Harder C.B."/>
            <person name="Rigling D."/>
            <person name="Ford K.L."/>
            <person name="Foster G.D."/>
            <person name="Pangilinan J."/>
            <person name="Papanicolaou A."/>
            <person name="Barry K."/>
            <person name="LaButti K."/>
            <person name="Viragh M."/>
            <person name="Koriabine M."/>
            <person name="Yan M."/>
            <person name="Riley R."/>
            <person name="Champramary S."/>
            <person name="Plett K.L."/>
            <person name="Tsai I.J."/>
            <person name="Slot J."/>
            <person name="Sipos G."/>
            <person name="Plett J."/>
            <person name="Nagy L.G."/>
            <person name="Grigoriev I.V."/>
        </authorList>
    </citation>
    <scope>NUCLEOTIDE SEQUENCE</scope>
    <source>
        <strain evidence="1">CCBAS 213</strain>
    </source>
</reference>
<evidence type="ECO:0000313" key="2">
    <source>
        <dbReference type="Proteomes" id="UP001175211"/>
    </source>
</evidence>
<proteinExistence type="predicted"/>
<keyword evidence="2" id="KW-1185">Reference proteome</keyword>
<dbReference type="AlphaFoldDB" id="A0AA39J7F9"/>
<evidence type="ECO:0008006" key="3">
    <source>
        <dbReference type="Google" id="ProtNLM"/>
    </source>
</evidence>
<sequence>FTAHKAQGQTMETVLIDVKSCRGTESLYVMISRVKSLSGLLILRPFDLSVIQKNPSEDYRKESKRLNILRLQT</sequence>
<name>A0AA39J7F9_ARMTA</name>
<dbReference type="RefSeq" id="XP_060322405.1">
    <property type="nucleotide sequence ID" value="XM_060466753.1"/>
</dbReference>
<evidence type="ECO:0000313" key="1">
    <source>
        <dbReference type="EMBL" id="KAK0436845.1"/>
    </source>
</evidence>
<comment type="caution">
    <text evidence="1">The sequence shown here is derived from an EMBL/GenBank/DDBJ whole genome shotgun (WGS) entry which is preliminary data.</text>
</comment>
<dbReference type="GeneID" id="85350301"/>